<sequence>MGTWGMGHFDSDTAADFAGRLDDTPPAEREAVVKEALAVTAGTGAGEYLDADDGVVAVAAAALLAAQRPGGTPVDSAYAPDEPVPPLAPELRELAVRALDRVVADASELLELWADVGEGEEWSAGVRSLRAVLAAGGQEAG</sequence>
<evidence type="ECO:0000313" key="1">
    <source>
        <dbReference type="EMBL" id="NEA20012.1"/>
    </source>
</evidence>
<organism evidence="1 2">
    <name type="scientific">Streptomyces halstedii</name>
    <dbReference type="NCBI Taxonomy" id="1944"/>
    <lineage>
        <taxon>Bacteria</taxon>
        <taxon>Bacillati</taxon>
        <taxon>Actinomycetota</taxon>
        <taxon>Actinomycetes</taxon>
        <taxon>Kitasatosporales</taxon>
        <taxon>Streptomycetaceae</taxon>
        <taxon>Streptomyces</taxon>
    </lineage>
</organism>
<gene>
    <name evidence="1" type="ORF">G3I29_32100</name>
</gene>
<proteinExistence type="predicted"/>
<dbReference type="EMBL" id="JAAGLQ010000663">
    <property type="protein sequence ID" value="NEA20012.1"/>
    <property type="molecule type" value="Genomic_DNA"/>
</dbReference>
<reference evidence="1 2" key="1">
    <citation type="submission" date="2020-01" db="EMBL/GenBank/DDBJ databases">
        <title>Insect and environment-associated Actinomycetes.</title>
        <authorList>
            <person name="Currrie C."/>
            <person name="Chevrette M."/>
            <person name="Carlson C."/>
            <person name="Stubbendieck R."/>
            <person name="Wendt-Pienkowski E."/>
        </authorList>
    </citation>
    <scope>NUCLEOTIDE SEQUENCE [LARGE SCALE GENOMIC DNA]</scope>
    <source>
        <strain evidence="1 2">SID11342</strain>
    </source>
</reference>
<dbReference type="InterPro" id="IPR025355">
    <property type="entry name" value="DUF4259"/>
</dbReference>
<evidence type="ECO:0000313" key="2">
    <source>
        <dbReference type="Proteomes" id="UP000471293"/>
    </source>
</evidence>
<name>A0A6N9UBK3_STRHA</name>
<comment type="caution">
    <text evidence="1">The sequence shown here is derived from an EMBL/GenBank/DDBJ whole genome shotgun (WGS) entry which is preliminary data.</text>
</comment>
<dbReference type="AlphaFoldDB" id="A0A6N9UBK3"/>
<dbReference type="Pfam" id="PF14078">
    <property type="entry name" value="DUF4259"/>
    <property type="match status" value="1"/>
</dbReference>
<dbReference type="Proteomes" id="UP000471293">
    <property type="component" value="Unassembled WGS sequence"/>
</dbReference>
<accession>A0A6N9UBK3</accession>
<protein>
    <submittedName>
        <fullName evidence="1">DUF4259 domain-containing protein</fullName>
    </submittedName>
</protein>
<dbReference type="RefSeq" id="WP_164349691.1">
    <property type="nucleotide sequence ID" value="NZ_JAAGLQ010000663.1"/>
</dbReference>